<dbReference type="EMBL" id="CAVMBE010000017">
    <property type="protein sequence ID" value="CAK3966239.1"/>
    <property type="molecule type" value="Genomic_DNA"/>
</dbReference>
<reference evidence="2" key="1">
    <citation type="submission" date="2023-11" db="EMBL/GenBank/DDBJ databases">
        <authorList>
            <person name="Alioto T."/>
            <person name="Alioto T."/>
            <person name="Gomez Garrido J."/>
        </authorList>
    </citation>
    <scope>NUCLEOTIDE SEQUENCE</scope>
</reference>
<dbReference type="InterPro" id="IPR001853">
    <property type="entry name" value="DSBA-like_thioredoxin_dom"/>
</dbReference>
<organism evidence="2 3">
    <name type="scientific">Lecanosticta acicola</name>
    <dbReference type="NCBI Taxonomy" id="111012"/>
    <lineage>
        <taxon>Eukaryota</taxon>
        <taxon>Fungi</taxon>
        <taxon>Dikarya</taxon>
        <taxon>Ascomycota</taxon>
        <taxon>Pezizomycotina</taxon>
        <taxon>Dothideomycetes</taxon>
        <taxon>Dothideomycetidae</taxon>
        <taxon>Mycosphaerellales</taxon>
        <taxon>Mycosphaerellaceae</taxon>
        <taxon>Lecanosticta</taxon>
    </lineage>
</organism>
<gene>
    <name evidence="2" type="ORF">LECACI_7A003515</name>
</gene>
<dbReference type="GO" id="GO:0006749">
    <property type="term" value="P:glutathione metabolic process"/>
    <property type="evidence" value="ECO:0007669"/>
    <property type="project" value="TreeGrafter"/>
</dbReference>
<name>A0AAI9E9L4_9PEZI</name>
<dbReference type="GO" id="GO:0004602">
    <property type="term" value="F:glutathione peroxidase activity"/>
    <property type="evidence" value="ECO:0007669"/>
    <property type="project" value="TreeGrafter"/>
</dbReference>
<protein>
    <submittedName>
        <fullName evidence="2">Disulfide with oxidoreductase activity</fullName>
    </submittedName>
</protein>
<feature type="domain" description="DSBA-like thioredoxin" evidence="1">
    <location>
        <begin position="262"/>
        <end position="474"/>
    </location>
</feature>
<dbReference type="AlphaFoldDB" id="A0AAI9E9L4"/>
<dbReference type="PANTHER" id="PTHR42943">
    <property type="entry name" value="GLUTATHIONE S-TRANSFERASE KAPPA"/>
    <property type="match status" value="1"/>
</dbReference>
<evidence type="ECO:0000259" key="1">
    <source>
        <dbReference type="Pfam" id="PF01323"/>
    </source>
</evidence>
<dbReference type="PANTHER" id="PTHR42943:SF2">
    <property type="entry name" value="GLUTATHIONE S-TRANSFERASE KAPPA 1"/>
    <property type="match status" value="1"/>
</dbReference>
<proteinExistence type="predicted"/>
<evidence type="ECO:0000313" key="2">
    <source>
        <dbReference type="EMBL" id="CAK3966239.1"/>
    </source>
</evidence>
<accession>A0AAI9E9L4</accession>
<dbReference type="GO" id="GO:0004364">
    <property type="term" value="F:glutathione transferase activity"/>
    <property type="evidence" value="ECO:0007669"/>
    <property type="project" value="TreeGrafter"/>
</dbReference>
<dbReference type="Pfam" id="PF01323">
    <property type="entry name" value="DSBA"/>
    <property type="match status" value="2"/>
</dbReference>
<dbReference type="Gene3D" id="3.40.30.10">
    <property type="entry name" value="Glutaredoxin"/>
    <property type="match status" value="2"/>
</dbReference>
<dbReference type="InterPro" id="IPR051924">
    <property type="entry name" value="GST_Kappa/NadH"/>
</dbReference>
<keyword evidence="3" id="KW-1185">Reference proteome</keyword>
<dbReference type="GO" id="GO:0005777">
    <property type="term" value="C:peroxisome"/>
    <property type="evidence" value="ECO:0007669"/>
    <property type="project" value="TreeGrafter"/>
</dbReference>
<dbReference type="Proteomes" id="UP001296104">
    <property type="component" value="Unassembled WGS sequence"/>
</dbReference>
<dbReference type="InterPro" id="IPR036249">
    <property type="entry name" value="Thioredoxin-like_sf"/>
</dbReference>
<dbReference type="GO" id="GO:0005739">
    <property type="term" value="C:mitochondrion"/>
    <property type="evidence" value="ECO:0007669"/>
    <property type="project" value="TreeGrafter"/>
</dbReference>
<feature type="domain" description="DSBA-like thioredoxin" evidence="1">
    <location>
        <begin position="9"/>
        <end position="223"/>
    </location>
</feature>
<evidence type="ECO:0000313" key="3">
    <source>
        <dbReference type="Proteomes" id="UP001296104"/>
    </source>
</evidence>
<sequence length="495" mass="55863">MSSYRKGHTVEFHYDISCPFAYIASTKIEALAARTGANLVWKPVLLGAIYRATNAPQGAGGSASDVFNSTKKAITSQAFRRAIKRTGIPYNEPPRHPQKTTAPLRLLRFVHDDSRPALTKALYQAYWVDGKNVSDKTVLIDAVRRSGILDQEHAVRAIEDGSFEGQRQRRELEVSTDIAVQRGTPGVPAFWIAGEVWTDKHGDRRKGRLYWGQDRMHFVEAALMALNEGKDGDSLGSISRPLQSLVLRSTRRGIPEGQEVKLEFWYDFSSPWAFLGWTQLARLQRQFGERFLIEMKPFLLGILFREIGAPNLPTSTVSEQKRNYNALDHGDWVRWWNAVNLQDGKPDQDIAFYWADKFPIRTPTVLRAAIAEPRLVEVLYRACWERNLDMSSDEVLAKVIDEAGYNSKSILTRANSPEIKQDLRTRTAEAKEAGICGVPTYRVFRRKAGSSDVWQQVGDLVWGQDEVSVVEDVIAGWDGDGIATVDEEDKHRSKL</sequence>
<dbReference type="SUPFAM" id="SSF52833">
    <property type="entry name" value="Thioredoxin-like"/>
    <property type="match status" value="2"/>
</dbReference>
<comment type="caution">
    <text evidence="2">The sequence shown here is derived from an EMBL/GenBank/DDBJ whole genome shotgun (WGS) entry which is preliminary data.</text>
</comment>